<dbReference type="Pfam" id="PF01843">
    <property type="entry name" value="DIL"/>
    <property type="match status" value="1"/>
</dbReference>
<dbReference type="FunFam" id="1.10.10.820:FF:000001">
    <property type="entry name" value="Myosin heavy chain"/>
    <property type="match status" value="1"/>
</dbReference>
<evidence type="ECO:0000256" key="4">
    <source>
        <dbReference type="ARBA" id="ARBA00023054"/>
    </source>
</evidence>
<dbReference type="Pfam" id="PF00063">
    <property type="entry name" value="Myosin_head"/>
    <property type="match status" value="1"/>
</dbReference>
<dbReference type="CDD" id="cd23767">
    <property type="entry name" value="IQCD"/>
    <property type="match status" value="1"/>
</dbReference>
<evidence type="ECO:0000256" key="9">
    <source>
        <dbReference type="SAM" id="Coils"/>
    </source>
</evidence>
<evidence type="ECO:0000259" key="12">
    <source>
        <dbReference type="PROSITE" id="PS51456"/>
    </source>
</evidence>
<dbReference type="GO" id="GO:0007015">
    <property type="term" value="P:actin filament organization"/>
    <property type="evidence" value="ECO:0007669"/>
    <property type="project" value="TreeGrafter"/>
</dbReference>
<evidence type="ECO:0000256" key="6">
    <source>
        <dbReference type="ARBA" id="ARBA00023175"/>
    </source>
</evidence>
<evidence type="ECO:0000313" key="13">
    <source>
        <dbReference type="EMBL" id="USW51419.1"/>
    </source>
</evidence>
<proteinExistence type="inferred from homology"/>
<feature type="region of interest" description="Disordered" evidence="10">
    <location>
        <begin position="1607"/>
        <end position="1631"/>
    </location>
</feature>
<evidence type="ECO:0000256" key="8">
    <source>
        <dbReference type="PROSITE-ProRule" id="PRU00782"/>
    </source>
</evidence>
<dbReference type="GO" id="GO:0051015">
    <property type="term" value="F:actin filament binding"/>
    <property type="evidence" value="ECO:0007669"/>
    <property type="project" value="TreeGrafter"/>
</dbReference>
<name>A0A9Q9EIS7_9PEZI</name>
<dbReference type="InterPro" id="IPR046943">
    <property type="entry name" value="Fungal_Myo2/2A_CBD"/>
</dbReference>
<feature type="domain" description="Myosin motor" evidence="12">
    <location>
        <begin position="81"/>
        <end position="788"/>
    </location>
</feature>
<dbReference type="PROSITE" id="PS50096">
    <property type="entry name" value="IQ"/>
    <property type="match status" value="3"/>
</dbReference>
<dbReference type="InterPro" id="IPR002710">
    <property type="entry name" value="Dilute_dom"/>
</dbReference>
<dbReference type="SUPFAM" id="SSF52540">
    <property type="entry name" value="P-loop containing nucleoside triphosphate hydrolases"/>
    <property type="match status" value="2"/>
</dbReference>
<dbReference type="InterPro" id="IPR001609">
    <property type="entry name" value="Myosin_head_motor_dom-like"/>
</dbReference>
<evidence type="ECO:0000256" key="1">
    <source>
        <dbReference type="ARBA" id="ARBA00008314"/>
    </source>
</evidence>
<dbReference type="InterPro" id="IPR036961">
    <property type="entry name" value="Kinesin_motor_dom_sf"/>
</dbReference>
<dbReference type="PANTHER" id="PTHR13140">
    <property type="entry name" value="MYOSIN"/>
    <property type="match status" value="1"/>
</dbReference>
<dbReference type="CDD" id="cd01380">
    <property type="entry name" value="MYSc_Myo5"/>
    <property type="match status" value="1"/>
</dbReference>
<dbReference type="GO" id="GO:0005524">
    <property type="term" value="F:ATP binding"/>
    <property type="evidence" value="ECO:0007669"/>
    <property type="project" value="UniProtKB-UniRule"/>
</dbReference>
<keyword evidence="3 8" id="KW-0067">ATP-binding</keyword>
<dbReference type="Proteomes" id="UP001056384">
    <property type="component" value="Chromosome 3"/>
</dbReference>
<dbReference type="InterPro" id="IPR000048">
    <property type="entry name" value="IQ_motif_EF-hand-BS"/>
</dbReference>
<dbReference type="PROSITE" id="PS51456">
    <property type="entry name" value="MYOSIN_MOTOR"/>
    <property type="match status" value="1"/>
</dbReference>
<feature type="binding site" evidence="8">
    <location>
        <begin position="175"/>
        <end position="182"/>
    </location>
    <ligand>
        <name>ATP</name>
        <dbReference type="ChEBI" id="CHEBI:30616"/>
    </ligand>
</feature>
<protein>
    <submittedName>
        <fullName evidence="13">IQ motif, EF-hand binding, myosin head, motor domain, Dilute domain-containing protein</fullName>
    </submittedName>
</protein>
<dbReference type="Gene3D" id="3.40.850.10">
    <property type="entry name" value="Kinesin motor domain"/>
    <property type="match status" value="1"/>
</dbReference>
<dbReference type="Gene3D" id="1.20.120.720">
    <property type="entry name" value="Myosin VI head, motor domain, U50 subdomain"/>
    <property type="match status" value="1"/>
</dbReference>
<dbReference type="GO" id="GO:0000146">
    <property type="term" value="F:microfilament motor activity"/>
    <property type="evidence" value="ECO:0007669"/>
    <property type="project" value="TreeGrafter"/>
</dbReference>
<sequence>MSHEYAVGTRCWQPDAAEGWVASTVKNKTIDGDQVVLVFAFDERDGTPTPEDKRIETNLDELSKDAMSSTLPPLMNPAMLEASDDLTNLSHLNEPAVLQAIKLRYAQKEIYTYSGIVLIATNPFARVDSLYVPGMVQVYAGKHRASQAPHLFAIAEESFADMLRNEKNQTIVVSGESGAGKTVSAKYIMRYFATREPPDQPGTRSRGRADTMSETEEQILATNPIMEAFGNAKTTRNDNSSRFGKYIEIMFNKQTDIIGARIRTYLLERSRLVFQPLKERNYHIFYQLVAGATEEEREQLGLIPVEHFDYLNQGGAPQIEGVDDAKDFKETRQSLDRLGVSKEVQGSLWKILAALLHIGNIKITATRSDSQLASSEPSLAKACQLLGIDAEEFAKWTVKKQLVTRGEKIMSNLTAQQATVVRDSVAKYIYSSLFDWLVETMNGFLAPEQVVEQVSSFIGVLDIYGFEHFAKNSFEQFCINYANEKLQQEFNQHVFKLEQEEYLREQIDWKFIDFSDNQPCIDLIEGKLGILALLDEESRLPMGSDESFVNKLHHNFSQDKHKFYKKPRFGKSAFTVCHYAIDVTYESDGFIEKNRDTVPDEHLEVLRNSSNTFLVEVLESSATVRERDTAAINPGKANGVGGARKGAASARKPTLGGIFKSSLIQLMETINNTEVHYIRCIKPNESKEAWKFEGPMVLSQLRACGVLETVRISCAGYPTRWTYEEFALRYYMLIPSAQWTTEIRDMANAILKKALGEGKNDKTDKYQLGLTKIFFRAGMLAFLENLRTNRLNDAAIMIQKNLRAKYYRRRYLESIDSIKAFQARARANMARSKVEEIRRSHSATTIQRVWRGQKERKQYVQQRNNIIHFEAAAKGWLCRKMILDKKFSDAARIIQRSWRSHRQLKGWRDYRRKVTLVQSLWRGKTARKTYKGLREEARDLKQISYKLENKVIELTQNLGTMRKENKVLKGQVENLESQVKSSREKYNALEHRTNDLQREANQAGITSAKLEQMEADMTRLQSSYEESTTNMRRLQDEEKSLRENLRVTTQELESARAAKTASEGEKLGLRQQLAELQDQLELAKRAVPVSNGELTNGASAGAASGLINLVASKKPKRRSAGPETIQTDRFSAAYNPRPVSMAFGATAGGHTQNLSGSTFNPGLENVEMELENLLADEDGLNDEVTMGLIRNLKIPAPGSSPPPTDKEVLFPAYLINLVTSEMWNNGFVKESERFLANVMQSIQQEVMQHDGDEAVNPGAFWLSNVHEMLSFVFLAEDWYEAQKTDNFEYDRLLEIVKHDLESLEFNIYHTWMKVLKKKLHKMIVPAIIESQSLPGFVTNENNRFLGKLLQSSNTPAYSMDNLLSLLNNVFKAMKAFYLEDSIITQTVTELLRLVGVTAFNDLLMRRNFLSWKRGLQINYNITRIEEWCKSHDMPEGTLQLEHLMQATKLLQLKKATLNDIEIIQDICWMLSPNQIQKLLNQYLVADYEQPINGEIMKAVASRVTDPKSDVLLLQAVDMEDSGPYEIAEPRVITALETYTPSWLQTPRLKRLAEIVSAQAVMQQQLDANAMGKVVEEDGLDLHEGQWPVPNGHLGNGHGMNGVDKHGRANAGLGVQYPVDQDGMSDDGADYR</sequence>
<dbReference type="Gene3D" id="1.20.5.190">
    <property type="match status" value="3"/>
</dbReference>
<evidence type="ECO:0000256" key="2">
    <source>
        <dbReference type="ARBA" id="ARBA00022741"/>
    </source>
</evidence>
<dbReference type="SMART" id="SM00015">
    <property type="entry name" value="IQ"/>
    <property type="match status" value="6"/>
</dbReference>
<dbReference type="Gene3D" id="3.30.70.1590">
    <property type="match status" value="1"/>
</dbReference>
<feature type="coiled-coil region" evidence="9">
    <location>
        <begin position="930"/>
        <end position="1086"/>
    </location>
</feature>
<dbReference type="PRINTS" id="PR00193">
    <property type="entry name" value="MYOSINHEAVY"/>
</dbReference>
<dbReference type="EMBL" id="CP099420">
    <property type="protein sequence ID" value="USW51419.1"/>
    <property type="molecule type" value="Genomic_DNA"/>
</dbReference>
<dbReference type="Gene3D" id="1.20.58.530">
    <property type="match status" value="1"/>
</dbReference>
<feature type="region of interest" description="Actin-binding" evidence="8">
    <location>
        <begin position="663"/>
        <end position="685"/>
    </location>
</feature>
<keyword evidence="7 8" id="KW-0009">Actin-binding</keyword>
<reference evidence="13" key="1">
    <citation type="submission" date="2022-06" db="EMBL/GenBank/DDBJ databases">
        <title>Complete genome sequences of two strains of the flax pathogen Septoria linicola.</title>
        <authorList>
            <person name="Lapalu N."/>
            <person name="Simon A."/>
            <person name="Demenou B."/>
            <person name="Paumier D."/>
            <person name="Guillot M.-P."/>
            <person name="Gout L."/>
            <person name="Valade R."/>
        </authorList>
    </citation>
    <scope>NUCLEOTIDE SEQUENCE</scope>
    <source>
        <strain evidence="13">SE15195</strain>
    </source>
</reference>
<keyword evidence="14" id="KW-1185">Reference proteome</keyword>
<dbReference type="GO" id="GO:0016020">
    <property type="term" value="C:membrane"/>
    <property type="evidence" value="ECO:0007669"/>
    <property type="project" value="TreeGrafter"/>
</dbReference>
<evidence type="ECO:0000256" key="10">
    <source>
        <dbReference type="SAM" id="MobiDB-lite"/>
    </source>
</evidence>
<keyword evidence="4 9" id="KW-0175">Coiled coil</keyword>
<feature type="domain" description="Dilute" evidence="11">
    <location>
        <begin position="1236"/>
        <end position="1505"/>
    </location>
</feature>
<dbReference type="PANTHER" id="PTHR13140:SF706">
    <property type="entry name" value="DILUTE CLASS UNCONVENTIONAL MYOSIN, ISOFORM C"/>
    <property type="match status" value="1"/>
</dbReference>
<dbReference type="GO" id="GO:0005737">
    <property type="term" value="C:cytoplasm"/>
    <property type="evidence" value="ECO:0007669"/>
    <property type="project" value="TreeGrafter"/>
</dbReference>
<dbReference type="InterPro" id="IPR036103">
    <property type="entry name" value="MYSc_Myo5"/>
</dbReference>
<accession>A0A9Q9EIS7</accession>
<dbReference type="Pfam" id="PF00612">
    <property type="entry name" value="IQ"/>
    <property type="match status" value="2"/>
</dbReference>
<feature type="compositionally biased region" description="Acidic residues" evidence="10">
    <location>
        <begin position="1622"/>
        <end position="1631"/>
    </location>
</feature>
<comment type="similarity">
    <text evidence="1 8">Belongs to the TRAFAC class myosin-kinesin ATPase superfamily. Myosin family.</text>
</comment>
<dbReference type="SMART" id="SM01132">
    <property type="entry name" value="DIL"/>
    <property type="match status" value="1"/>
</dbReference>
<dbReference type="SUPFAM" id="SSF57997">
    <property type="entry name" value="Tropomyosin"/>
    <property type="match status" value="1"/>
</dbReference>
<evidence type="ECO:0000256" key="5">
    <source>
        <dbReference type="ARBA" id="ARBA00023123"/>
    </source>
</evidence>
<dbReference type="GO" id="GO:0016459">
    <property type="term" value="C:myosin complex"/>
    <property type="evidence" value="ECO:0007669"/>
    <property type="project" value="UniProtKB-KW"/>
</dbReference>
<dbReference type="PROSITE" id="PS51126">
    <property type="entry name" value="DILUTE"/>
    <property type="match status" value="1"/>
</dbReference>
<dbReference type="Gene3D" id="1.10.10.820">
    <property type="match status" value="1"/>
</dbReference>
<organism evidence="13 14">
    <name type="scientific">Septoria linicola</name>
    <dbReference type="NCBI Taxonomy" id="215465"/>
    <lineage>
        <taxon>Eukaryota</taxon>
        <taxon>Fungi</taxon>
        <taxon>Dikarya</taxon>
        <taxon>Ascomycota</taxon>
        <taxon>Pezizomycotina</taxon>
        <taxon>Dothideomycetes</taxon>
        <taxon>Dothideomycetidae</taxon>
        <taxon>Mycosphaerellales</taxon>
        <taxon>Mycosphaerellaceae</taxon>
        <taxon>Septoria</taxon>
    </lineage>
</organism>
<keyword evidence="2 8" id="KW-0547">Nucleotide-binding</keyword>
<dbReference type="InterPro" id="IPR027417">
    <property type="entry name" value="P-loop_NTPase"/>
</dbReference>
<dbReference type="SMART" id="SM00242">
    <property type="entry name" value="MYSc"/>
    <property type="match status" value="1"/>
</dbReference>
<gene>
    <name evidence="13" type="ORF">Slin15195_G047380</name>
</gene>
<dbReference type="CDD" id="cd15480">
    <property type="entry name" value="fMyo2p_CBD"/>
    <property type="match status" value="1"/>
</dbReference>
<keyword evidence="6 8" id="KW-0505">Motor protein</keyword>
<evidence type="ECO:0000256" key="7">
    <source>
        <dbReference type="ARBA" id="ARBA00023203"/>
    </source>
</evidence>
<evidence type="ECO:0000313" key="14">
    <source>
        <dbReference type="Proteomes" id="UP001056384"/>
    </source>
</evidence>
<keyword evidence="5 8" id="KW-0518">Myosin</keyword>
<evidence type="ECO:0000259" key="11">
    <source>
        <dbReference type="PROSITE" id="PS51126"/>
    </source>
</evidence>
<evidence type="ECO:0000256" key="3">
    <source>
        <dbReference type="ARBA" id="ARBA00022840"/>
    </source>
</evidence>